<dbReference type="EMBL" id="UINC01009563">
    <property type="protein sequence ID" value="SVA42869.1"/>
    <property type="molecule type" value="Genomic_DNA"/>
</dbReference>
<organism evidence="1">
    <name type="scientific">marine metagenome</name>
    <dbReference type="NCBI Taxonomy" id="408172"/>
    <lineage>
        <taxon>unclassified sequences</taxon>
        <taxon>metagenomes</taxon>
        <taxon>ecological metagenomes</taxon>
    </lineage>
</organism>
<reference evidence="1" key="1">
    <citation type="submission" date="2018-05" db="EMBL/GenBank/DDBJ databases">
        <authorList>
            <person name="Lanie J.A."/>
            <person name="Ng W.-L."/>
            <person name="Kazmierczak K.M."/>
            <person name="Andrzejewski T.M."/>
            <person name="Davidsen T.M."/>
            <person name="Wayne K.J."/>
            <person name="Tettelin H."/>
            <person name="Glass J.I."/>
            <person name="Rusch D."/>
            <person name="Podicherti R."/>
            <person name="Tsui H.-C.T."/>
            <person name="Winkler M.E."/>
        </authorList>
    </citation>
    <scope>NUCLEOTIDE SEQUENCE</scope>
</reference>
<proteinExistence type="predicted"/>
<sequence>MRAVGIVLILVLNFLSPSGLATEETPIFEVTFFDQNADGIDDRMDFLINEKKDVAVILMLSTRPSELHLTYIKDIGLAVTH</sequence>
<accession>A0A381VRC8</accession>
<protein>
    <submittedName>
        <fullName evidence="1">Uncharacterized protein</fullName>
    </submittedName>
</protein>
<name>A0A381VRC8_9ZZZZ</name>
<feature type="non-terminal residue" evidence="1">
    <location>
        <position position="81"/>
    </location>
</feature>
<evidence type="ECO:0000313" key="1">
    <source>
        <dbReference type="EMBL" id="SVA42869.1"/>
    </source>
</evidence>
<gene>
    <name evidence="1" type="ORF">METZ01_LOCUS95723</name>
</gene>
<dbReference type="AlphaFoldDB" id="A0A381VRC8"/>